<keyword evidence="1" id="KW-0808">Transferase</keyword>
<dbReference type="GO" id="GO:0016126">
    <property type="term" value="P:sterol biosynthetic process"/>
    <property type="evidence" value="ECO:0007669"/>
    <property type="project" value="TreeGrafter"/>
</dbReference>
<dbReference type="CDD" id="cd02440">
    <property type="entry name" value="AdoMet_MTases"/>
    <property type="match status" value="1"/>
</dbReference>
<evidence type="ECO:0000313" key="6">
    <source>
        <dbReference type="WBParaSite" id="PSAMB.scaffold4445size14573.g24312.t1"/>
    </source>
</evidence>
<proteinExistence type="inferred from homology"/>
<dbReference type="InterPro" id="IPR029063">
    <property type="entry name" value="SAM-dependent_MTases_sf"/>
</dbReference>
<dbReference type="AlphaFoldDB" id="A0A914WKJ4"/>
<evidence type="ECO:0000256" key="1">
    <source>
        <dbReference type="ARBA" id="ARBA00022679"/>
    </source>
</evidence>
<dbReference type="WBParaSite" id="PSAMB.scaffold4445size14573.g24312.t1">
    <property type="protein sequence ID" value="PSAMB.scaffold4445size14573.g24312.t1"/>
    <property type="gene ID" value="PSAMB.scaffold4445size14573.g24312"/>
</dbReference>
<dbReference type="Gene3D" id="3.40.50.150">
    <property type="entry name" value="Vaccinia Virus protein VP39"/>
    <property type="match status" value="1"/>
</dbReference>
<protein>
    <submittedName>
        <fullName evidence="6">Methyltransferase type 11 domain-containing protein</fullName>
    </submittedName>
</protein>
<accession>A0A914WKJ4</accession>
<dbReference type="Proteomes" id="UP000887566">
    <property type="component" value="Unplaced"/>
</dbReference>
<keyword evidence="3" id="KW-1133">Transmembrane helix</keyword>
<organism evidence="5 6">
    <name type="scientific">Plectus sambesii</name>
    <dbReference type="NCBI Taxonomy" id="2011161"/>
    <lineage>
        <taxon>Eukaryota</taxon>
        <taxon>Metazoa</taxon>
        <taxon>Ecdysozoa</taxon>
        <taxon>Nematoda</taxon>
        <taxon>Chromadorea</taxon>
        <taxon>Plectida</taxon>
        <taxon>Plectina</taxon>
        <taxon>Plectoidea</taxon>
        <taxon>Plectidae</taxon>
        <taxon>Plectus</taxon>
    </lineage>
</organism>
<dbReference type="PANTHER" id="PTHR44068">
    <property type="entry name" value="ZGC:194242"/>
    <property type="match status" value="1"/>
</dbReference>
<feature type="transmembrane region" description="Helical" evidence="3">
    <location>
        <begin position="51"/>
        <end position="73"/>
    </location>
</feature>
<keyword evidence="3" id="KW-0472">Membrane</keyword>
<feature type="domain" description="Methyltransferase type 11" evidence="4">
    <location>
        <begin position="147"/>
        <end position="233"/>
    </location>
</feature>
<keyword evidence="3" id="KW-0812">Transmembrane</keyword>
<dbReference type="Pfam" id="PF08241">
    <property type="entry name" value="Methyltransf_11"/>
    <property type="match status" value="1"/>
</dbReference>
<dbReference type="GO" id="GO:0003838">
    <property type="term" value="F:sterol 24-C-methyltransferase activity"/>
    <property type="evidence" value="ECO:0007669"/>
    <property type="project" value="TreeGrafter"/>
</dbReference>
<dbReference type="SUPFAM" id="SSF53335">
    <property type="entry name" value="S-adenosyl-L-methionine-dependent methyltransferases"/>
    <property type="match status" value="1"/>
</dbReference>
<dbReference type="GO" id="GO:0005783">
    <property type="term" value="C:endoplasmic reticulum"/>
    <property type="evidence" value="ECO:0007669"/>
    <property type="project" value="TreeGrafter"/>
</dbReference>
<reference evidence="6" key="1">
    <citation type="submission" date="2022-11" db="UniProtKB">
        <authorList>
            <consortium name="WormBaseParasite"/>
        </authorList>
    </citation>
    <scope>IDENTIFICATION</scope>
</reference>
<evidence type="ECO:0000259" key="4">
    <source>
        <dbReference type="Pfam" id="PF08241"/>
    </source>
</evidence>
<sequence length="330" mass="37790">MAPSNRTEELAHGGIDDDVQPVTADVTNKNASSNETQKTSSVKFWDKSFSLLWQSIFNVFSAIGLYGMFWRPVYAYLALLHRKGVTPLRFMNYGFAAITEGDEKALAHKRAILKEEPEDEHTNINLYERTLALHPLHPHKLDGLDLLEISCGHGGGLQWIERAHPTLKSVRGMDMTIVDTMGGKVFQGNAYNVPLADESVDIVLNVESSHCYDDQPRFLRNCYRILRPGGYFLWTDIRPVGIFADFWINDPVDAGFELVGPILDWNEQIVKSLDQKSKLVFSKFSEHWYTRMFNFFWATFWGLPNTGMYRSIVDRKFLYRAAAWKKPAVQ</sequence>
<evidence type="ECO:0000256" key="2">
    <source>
        <dbReference type="ARBA" id="ARBA00038188"/>
    </source>
</evidence>
<keyword evidence="5" id="KW-1185">Reference proteome</keyword>
<dbReference type="PANTHER" id="PTHR44068:SF1">
    <property type="entry name" value="HYPOTHETICAL LOC100005854"/>
    <property type="match status" value="1"/>
</dbReference>
<dbReference type="InterPro" id="IPR013216">
    <property type="entry name" value="Methyltransf_11"/>
</dbReference>
<name>A0A914WKJ4_9BILA</name>
<evidence type="ECO:0000313" key="5">
    <source>
        <dbReference type="Proteomes" id="UP000887566"/>
    </source>
</evidence>
<evidence type="ECO:0000256" key="3">
    <source>
        <dbReference type="SAM" id="Phobius"/>
    </source>
</evidence>
<dbReference type="InterPro" id="IPR050447">
    <property type="entry name" value="Erg6_SMT_methyltransf"/>
</dbReference>
<comment type="similarity">
    <text evidence="2">Belongs to the class I-like SAM-binding methyltransferase superfamily. Erg6/SMT family.</text>
</comment>